<dbReference type="STRING" id="947166.A0A1D1UW96"/>
<keyword evidence="6" id="KW-1185">Reference proteome</keyword>
<sequence>MPAPSTPKWALDPLTVVDGIFASDTARFRDDPESLRTEVERFFQERLRSSTFDYRYLVPSINGLSKDEVQALSPNILVRFRCMVQDEKQMSYHQPMLHIRNEVSGDTHYVCSIFKISVPVLENETVVGLGDPSSLREMRSVSCVPLPAEAKWVCSLNDEMQQKTRLFGSLLAEDKENAVGANITVIANLFAGAGSAIGINDSIELFGTLQKSTADITGDVDGEAVPARDEKSMEIRMSVLVYEELSHAHPALPLAKADLSLLAATEQSIDSTRKLLFDRLLRCLRGDELSTQYILMYLLSSTYSWTADMAIGNFSLNVIDIPEDALFLSRLLSQVEDVVTQLRTFGLTVANLNSSRMAPLIKERQTDMEHDLQPGFLQLPKHTHLVLDELGMTTGTLNDAGVRNVMALQRLAKDQELLFDYEFGVQAAFRMDIPLLVLSQGRSLVECRYVVPLASNVLTGADFRDLDTLSEKDMWRIRQYLVMAKFAEYEIATGLRQAIVEEFVETRKSDRSLSGEQLHNQLELARYLCISHGEKTLTKERWEEAVGMEKTRQARLKDLAASR</sequence>
<reference evidence="5 6" key="1">
    <citation type="journal article" date="2016" name="Nat. Commun.">
        <title>Extremotolerant tardigrade genome and improved radiotolerance of human cultured cells by tardigrade-unique protein.</title>
        <authorList>
            <person name="Hashimoto T."/>
            <person name="Horikawa D.D."/>
            <person name="Saito Y."/>
            <person name="Kuwahara H."/>
            <person name="Kozuka-Hata H."/>
            <person name="Shin-I T."/>
            <person name="Minakuchi Y."/>
            <person name="Ohishi K."/>
            <person name="Motoyama A."/>
            <person name="Aizu T."/>
            <person name="Enomoto A."/>
            <person name="Kondo K."/>
            <person name="Tanaka S."/>
            <person name="Hara Y."/>
            <person name="Koshikawa S."/>
            <person name="Sagara H."/>
            <person name="Miura T."/>
            <person name="Yokobori S."/>
            <person name="Miyagawa K."/>
            <person name="Suzuki Y."/>
            <person name="Kubo T."/>
            <person name="Oyama M."/>
            <person name="Kohara Y."/>
            <person name="Fujiyama A."/>
            <person name="Arakawa K."/>
            <person name="Katayama T."/>
            <person name="Toyoda A."/>
            <person name="Kunieda T."/>
        </authorList>
    </citation>
    <scope>NUCLEOTIDE SEQUENCE [LARGE SCALE GENOMIC DNA]</scope>
    <source>
        <strain evidence="5 6">YOKOZUNA-1</strain>
    </source>
</reference>
<dbReference type="GO" id="GO:0006261">
    <property type="term" value="P:DNA-templated DNA replication"/>
    <property type="evidence" value="ECO:0007669"/>
    <property type="project" value="TreeGrafter"/>
</dbReference>
<comment type="caution">
    <text evidence="5">The sequence shown here is derived from an EMBL/GenBank/DDBJ whole genome shotgun (WGS) entry which is preliminary data.</text>
</comment>
<evidence type="ECO:0000313" key="5">
    <source>
        <dbReference type="EMBL" id="GAU92820.1"/>
    </source>
</evidence>
<dbReference type="Proteomes" id="UP000186922">
    <property type="component" value="Unassembled WGS sequence"/>
</dbReference>
<dbReference type="PANTHER" id="PTHR13489:SF0">
    <property type="entry name" value="MINI-CHROMOSOME MAINTENANCE COMPLEX-BINDING PROTEIN"/>
    <property type="match status" value="1"/>
</dbReference>
<keyword evidence="4" id="KW-0539">Nucleus</keyword>
<dbReference type="EMBL" id="BDGG01000002">
    <property type="protein sequence ID" value="GAU92820.1"/>
    <property type="molecule type" value="Genomic_DNA"/>
</dbReference>
<evidence type="ECO:0000256" key="3">
    <source>
        <dbReference type="ARBA" id="ARBA00015405"/>
    </source>
</evidence>
<gene>
    <name evidence="5" type="primary">RvY_04853-1</name>
    <name evidence="5" type="synonym">RvY_04853.1</name>
    <name evidence="5" type="ORF">RvY_04853</name>
</gene>
<organism evidence="5 6">
    <name type="scientific">Ramazzottius varieornatus</name>
    <name type="common">Water bear</name>
    <name type="synonym">Tardigrade</name>
    <dbReference type="NCBI Taxonomy" id="947166"/>
    <lineage>
        <taxon>Eukaryota</taxon>
        <taxon>Metazoa</taxon>
        <taxon>Ecdysozoa</taxon>
        <taxon>Tardigrada</taxon>
        <taxon>Eutardigrada</taxon>
        <taxon>Parachela</taxon>
        <taxon>Hypsibioidea</taxon>
        <taxon>Ramazzottiidae</taxon>
        <taxon>Ramazzottius</taxon>
    </lineage>
</organism>
<dbReference type="GO" id="GO:0003682">
    <property type="term" value="F:chromatin binding"/>
    <property type="evidence" value="ECO:0007669"/>
    <property type="project" value="TreeGrafter"/>
</dbReference>
<name>A0A1D1UW96_RAMVA</name>
<protein>
    <recommendedName>
        <fullName evidence="3">Mini-chromosome maintenance complex-binding protein</fullName>
    </recommendedName>
</protein>
<evidence type="ECO:0000256" key="1">
    <source>
        <dbReference type="ARBA" id="ARBA00004123"/>
    </source>
</evidence>
<dbReference type="GO" id="GO:0005634">
    <property type="term" value="C:nucleus"/>
    <property type="evidence" value="ECO:0007669"/>
    <property type="project" value="UniProtKB-SubCell"/>
</dbReference>
<dbReference type="OrthoDB" id="329666at2759"/>
<accession>A0A1D1UW96</accession>
<comment type="subcellular location">
    <subcellularLocation>
        <location evidence="1">Nucleus</location>
    </subcellularLocation>
</comment>
<evidence type="ECO:0000313" key="6">
    <source>
        <dbReference type="Proteomes" id="UP000186922"/>
    </source>
</evidence>
<dbReference type="AlphaFoldDB" id="A0A1D1UW96"/>
<comment type="similarity">
    <text evidence="2">Belongs to the MCMBP family.</text>
</comment>
<proteinExistence type="inferred from homology"/>
<evidence type="ECO:0000256" key="2">
    <source>
        <dbReference type="ARBA" id="ARBA00007925"/>
    </source>
</evidence>
<dbReference type="PANTHER" id="PTHR13489">
    <property type="entry name" value="MINI-CHROMOSOME MAINTENANCE COMPLEX-BINDING PROTEIN"/>
    <property type="match status" value="1"/>
</dbReference>
<dbReference type="InterPro" id="IPR019140">
    <property type="entry name" value="MCM_complex-bd"/>
</dbReference>
<evidence type="ECO:0000256" key="4">
    <source>
        <dbReference type="ARBA" id="ARBA00023242"/>
    </source>
</evidence>
<dbReference type="Pfam" id="PF09739">
    <property type="entry name" value="MCM_bind"/>
    <property type="match status" value="2"/>
</dbReference>